<feature type="compositionally biased region" description="Basic and acidic residues" evidence="2">
    <location>
        <begin position="426"/>
        <end position="441"/>
    </location>
</feature>
<dbReference type="Pfam" id="PF10257">
    <property type="entry name" value="RAI16-like"/>
    <property type="match status" value="1"/>
</dbReference>
<comment type="similarity">
    <text evidence="1">Belongs to the FHIP family.</text>
</comment>
<dbReference type="PANTHER" id="PTHR21705:SF6">
    <property type="entry name" value="FHF COMPLEX SUBUNIT HOOK-INTERACTING PROTEIN 1A"/>
    <property type="match status" value="1"/>
</dbReference>
<feature type="non-terminal residue" evidence="4">
    <location>
        <position position="1"/>
    </location>
</feature>
<evidence type="ECO:0000313" key="5">
    <source>
        <dbReference type="Proteomes" id="UP001476798"/>
    </source>
</evidence>
<feature type="domain" description="FHF complex subunit HOOK-interacting protein C-terminal" evidence="3">
    <location>
        <begin position="665"/>
        <end position="737"/>
    </location>
</feature>
<dbReference type="Proteomes" id="UP001476798">
    <property type="component" value="Unassembled WGS sequence"/>
</dbReference>
<dbReference type="EMBL" id="JAHRIO010090560">
    <property type="protein sequence ID" value="MEQ2187985.1"/>
    <property type="molecule type" value="Genomic_DNA"/>
</dbReference>
<keyword evidence="5" id="KW-1185">Reference proteome</keyword>
<evidence type="ECO:0000256" key="2">
    <source>
        <dbReference type="SAM" id="MobiDB-lite"/>
    </source>
</evidence>
<protein>
    <recommendedName>
        <fullName evidence="3">FHF complex subunit HOOK-interacting protein C-terminal domain-containing protein</fullName>
    </recommendedName>
</protein>
<dbReference type="InterPro" id="IPR045669">
    <property type="entry name" value="FHIP_C"/>
</dbReference>
<feature type="region of interest" description="Disordered" evidence="2">
    <location>
        <begin position="387"/>
        <end position="466"/>
    </location>
</feature>
<evidence type="ECO:0000256" key="1">
    <source>
        <dbReference type="ARBA" id="ARBA00024336"/>
    </source>
</evidence>
<dbReference type="InterPro" id="IPR019384">
    <property type="entry name" value="FHIP"/>
</dbReference>
<reference evidence="4 5" key="1">
    <citation type="submission" date="2021-06" db="EMBL/GenBank/DDBJ databases">
        <authorList>
            <person name="Palmer J.M."/>
        </authorList>
    </citation>
    <scope>NUCLEOTIDE SEQUENCE [LARGE SCALE GENOMIC DNA]</scope>
    <source>
        <strain evidence="4 5">GA_2019</strain>
        <tissue evidence="4">Muscle</tissue>
    </source>
</reference>
<sequence length="822" mass="92748">QGLVGQQARDALLLIMSLSASEPRVAQHIVENTYFCPVLATGLSGLYSSLPARLQVYSEDWHCLEPADWQQVAHPSIRSQLLSYIYNGFLVPVLAPALHKLTVEEVMTTTAYLDLFLRSISEPALLQTFLSFILLHHHDNVHILDTLVSRVNTPFQVPRLWLCSELLLDSSVKMLCCSWCSDSVGYCRGSDFLMDVNYIHYLWDACQAISISYRFWSAAYDGFDPLPQEYRSDTPGDDIEDEEEFIQRLKSDSICSLVVLRPPSTLSPTPSSSDTVSTSNQAGRAISAMELEWDDIFGEEDLASSSAIFTLANGYVESEGCRFSPVPPLPLPPRHIQEMRLTATKLVRGAYVEESEFQDDVIVYDLVAQKDTRTGLFERIKASNWQSRENLSKTRQGSTAPTISTVLTPTGKTVMQTVNNIMSTRRRSEDGGKEERRKSENYGRSARRKSEGFGNGTKEKEDGAPYIVSNGFDTKNHIICEFDDSDQETEFFKPNRHQNDVQTCYNYTTHDKQKHPQTELTTSLETNYLTNDQLEPESLCFLTTNTQDSVPPDNRITKNDFLSQYYELMLSLGVEPDSDDITDDIGTFRRRVQALRQKLAEEEEQPISDFGFSSSWDEAEQEGEVEAIEAEEMEEKKGSRRQVPFTEQRPVIFNPLLPKLYPGRTVNLLVTGILAQLASYPQPLLRSFLLSTETDDVHSVRTLYQVLVSLHAQIERYVEDRPEYHALVTQAWRFLLAKDQDGKFREALQSQGGDIILDPSLPNGSVKNALPLPPLSVLPPCPSIPPQAKSRIFAIILYAEFLKELAAIAQEHSIALDRCSEQ</sequence>
<dbReference type="InterPro" id="IPR045668">
    <property type="entry name" value="FHIP_KELAA_motif"/>
</dbReference>
<gene>
    <name evidence="4" type="ORF">GOODEAATRI_010311</name>
</gene>
<evidence type="ECO:0000259" key="3">
    <source>
        <dbReference type="Pfam" id="PF19314"/>
    </source>
</evidence>
<dbReference type="Pfam" id="PF19314">
    <property type="entry name" value="DUF5917"/>
    <property type="match status" value="1"/>
</dbReference>
<feature type="compositionally biased region" description="Polar residues" evidence="2">
    <location>
        <begin position="387"/>
        <end position="423"/>
    </location>
</feature>
<organism evidence="4 5">
    <name type="scientific">Goodea atripinnis</name>
    <dbReference type="NCBI Taxonomy" id="208336"/>
    <lineage>
        <taxon>Eukaryota</taxon>
        <taxon>Metazoa</taxon>
        <taxon>Chordata</taxon>
        <taxon>Craniata</taxon>
        <taxon>Vertebrata</taxon>
        <taxon>Euteleostomi</taxon>
        <taxon>Actinopterygii</taxon>
        <taxon>Neopterygii</taxon>
        <taxon>Teleostei</taxon>
        <taxon>Neoteleostei</taxon>
        <taxon>Acanthomorphata</taxon>
        <taxon>Ovalentaria</taxon>
        <taxon>Atherinomorphae</taxon>
        <taxon>Cyprinodontiformes</taxon>
        <taxon>Goodeidae</taxon>
        <taxon>Goodea</taxon>
    </lineage>
</organism>
<dbReference type="Pfam" id="PF19311">
    <property type="entry name" value="KELAA"/>
    <property type="match status" value="1"/>
</dbReference>
<name>A0ABV0PWU9_9TELE</name>
<dbReference type="PANTHER" id="PTHR21705">
    <property type="entry name" value="RAI16 PROTEIN-RELATED"/>
    <property type="match status" value="1"/>
</dbReference>
<proteinExistence type="inferred from homology"/>
<comment type="caution">
    <text evidence="4">The sequence shown here is derived from an EMBL/GenBank/DDBJ whole genome shotgun (WGS) entry which is preliminary data.</text>
</comment>
<evidence type="ECO:0000313" key="4">
    <source>
        <dbReference type="EMBL" id="MEQ2187985.1"/>
    </source>
</evidence>
<accession>A0ABV0PWU9</accession>